<keyword evidence="2" id="KW-1185">Reference proteome</keyword>
<dbReference type="EMBL" id="UYRX01001505">
    <property type="protein sequence ID" value="VDM91457.1"/>
    <property type="molecule type" value="Genomic_DNA"/>
</dbReference>
<reference evidence="1 2" key="1">
    <citation type="submission" date="2018-08" db="EMBL/GenBank/DDBJ databases">
        <authorList>
            <person name="Laetsch R D."/>
            <person name="Stevens L."/>
            <person name="Kumar S."/>
            <person name="Blaxter L. M."/>
        </authorList>
    </citation>
    <scope>NUCLEOTIDE SEQUENCE [LARGE SCALE GENOMIC DNA]</scope>
</reference>
<protein>
    <submittedName>
        <fullName evidence="1">Uncharacterized protein</fullName>
    </submittedName>
</protein>
<organism evidence="1 2">
    <name type="scientific">Litomosoides sigmodontis</name>
    <name type="common">Filarial nematode worm</name>
    <dbReference type="NCBI Taxonomy" id="42156"/>
    <lineage>
        <taxon>Eukaryota</taxon>
        <taxon>Metazoa</taxon>
        <taxon>Ecdysozoa</taxon>
        <taxon>Nematoda</taxon>
        <taxon>Chromadorea</taxon>
        <taxon>Rhabditida</taxon>
        <taxon>Spirurina</taxon>
        <taxon>Spiruromorpha</taxon>
        <taxon>Filarioidea</taxon>
        <taxon>Onchocercidae</taxon>
        <taxon>Litomosoides</taxon>
    </lineage>
</organism>
<evidence type="ECO:0000313" key="1">
    <source>
        <dbReference type="EMBL" id="VDM91457.1"/>
    </source>
</evidence>
<proteinExistence type="predicted"/>
<dbReference type="Proteomes" id="UP000277928">
    <property type="component" value="Unassembled WGS sequence"/>
</dbReference>
<accession>A0A3P7K4F0</accession>
<dbReference type="AlphaFoldDB" id="A0A3P7K4F0"/>
<evidence type="ECO:0000313" key="2">
    <source>
        <dbReference type="Proteomes" id="UP000277928"/>
    </source>
</evidence>
<gene>
    <name evidence="1" type="ORF">NLS_LOCUS9321</name>
</gene>
<sequence>MRAACARAHTRDSQYLHMKREIFRHQQFLPTSSISFVLVVKIECLTDQEKVADVEALVNGWSNWDS</sequence>
<name>A0A3P7K4F0_LITSI</name>